<keyword evidence="3" id="KW-1185">Reference proteome</keyword>
<protein>
    <submittedName>
        <fullName evidence="2">Uncharacterized protein</fullName>
    </submittedName>
</protein>
<evidence type="ECO:0000256" key="1">
    <source>
        <dbReference type="SAM" id="MobiDB-lite"/>
    </source>
</evidence>
<dbReference type="InParanoid" id="A0A507ALS6"/>
<dbReference type="Proteomes" id="UP000319257">
    <property type="component" value="Unassembled WGS sequence"/>
</dbReference>
<dbReference type="EMBL" id="SKBQ01000080">
    <property type="protein sequence ID" value="TPX08127.1"/>
    <property type="molecule type" value="Genomic_DNA"/>
</dbReference>
<accession>A0A507ALS6</accession>
<evidence type="ECO:0000313" key="2">
    <source>
        <dbReference type="EMBL" id="TPX08127.1"/>
    </source>
</evidence>
<reference evidence="2 3" key="1">
    <citation type="submission" date="2019-06" db="EMBL/GenBank/DDBJ databases">
        <title>Draft genome sequence of the filamentous fungus Phialemoniopsis curvata isolated from diesel fuel.</title>
        <authorList>
            <person name="Varaljay V.A."/>
            <person name="Lyon W.J."/>
            <person name="Crouch A.L."/>
            <person name="Drake C.E."/>
            <person name="Hollomon J.M."/>
            <person name="Nadeau L.J."/>
            <person name="Nunn H.S."/>
            <person name="Stevenson B.S."/>
            <person name="Bojanowski C.L."/>
            <person name="Crookes-Goodson W.J."/>
        </authorList>
    </citation>
    <scope>NUCLEOTIDE SEQUENCE [LARGE SCALE GENOMIC DNA]</scope>
    <source>
        <strain evidence="2 3">D216</strain>
    </source>
</reference>
<organism evidence="2 3">
    <name type="scientific">Thyridium curvatum</name>
    <dbReference type="NCBI Taxonomy" id="1093900"/>
    <lineage>
        <taxon>Eukaryota</taxon>
        <taxon>Fungi</taxon>
        <taxon>Dikarya</taxon>
        <taxon>Ascomycota</taxon>
        <taxon>Pezizomycotina</taxon>
        <taxon>Sordariomycetes</taxon>
        <taxon>Sordariomycetidae</taxon>
        <taxon>Thyridiales</taxon>
        <taxon>Thyridiaceae</taxon>
        <taxon>Thyridium</taxon>
    </lineage>
</organism>
<dbReference type="GeneID" id="41977641"/>
<proteinExistence type="predicted"/>
<dbReference type="AlphaFoldDB" id="A0A507ALS6"/>
<evidence type="ECO:0000313" key="3">
    <source>
        <dbReference type="Proteomes" id="UP000319257"/>
    </source>
</evidence>
<comment type="caution">
    <text evidence="2">The sequence shown here is derived from an EMBL/GenBank/DDBJ whole genome shotgun (WGS) entry which is preliminary data.</text>
</comment>
<dbReference type="RefSeq" id="XP_030989838.1">
    <property type="nucleotide sequence ID" value="XM_031132786.1"/>
</dbReference>
<feature type="region of interest" description="Disordered" evidence="1">
    <location>
        <begin position="129"/>
        <end position="154"/>
    </location>
</feature>
<gene>
    <name evidence="2" type="ORF">E0L32_010194</name>
</gene>
<name>A0A507ALS6_9PEZI</name>
<sequence>MCSLVVYVHGRVRGIYACNLAGSLPESVAPLLAALQVPPVDGEHAVEVDDRLGVGAPAHAREGEAVGHLEGAARARSVVEAVLLRDEGAVGEGAEAVREGDYGPVALPQLVAAAEGEADLADEGRVLAEAADRGALGPGAVGDGEAAGHEEEEE</sequence>